<feature type="region of interest" description="Disordered" evidence="1">
    <location>
        <begin position="463"/>
        <end position="499"/>
    </location>
</feature>
<dbReference type="Proteomes" id="UP000029725">
    <property type="component" value="Unassembled WGS sequence"/>
</dbReference>
<accession>A0A098VT46</accession>
<evidence type="ECO:0000313" key="2">
    <source>
        <dbReference type="EMBL" id="KGG52172.1"/>
    </source>
</evidence>
<feature type="compositionally biased region" description="Acidic residues" evidence="1">
    <location>
        <begin position="466"/>
        <end position="499"/>
    </location>
</feature>
<dbReference type="EMBL" id="JMKJ01000111">
    <property type="protein sequence ID" value="KGG52172.1"/>
    <property type="molecule type" value="Genomic_DNA"/>
</dbReference>
<protein>
    <submittedName>
        <fullName evidence="2">Uncharacterized protein</fullName>
    </submittedName>
</protein>
<reference evidence="2 3" key="1">
    <citation type="submission" date="2014-04" db="EMBL/GenBank/DDBJ databases">
        <title>A new species of microsporidia sheds light on the evolution of extreme parasitism.</title>
        <authorList>
            <person name="Haag K.L."/>
            <person name="James T.Y."/>
            <person name="Larsson R."/>
            <person name="Schaer T.M."/>
            <person name="Refardt D."/>
            <person name="Pombert J.-F."/>
            <person name="Ebert D."/>
        </authorList>
    </citation>
    <scope>NUCLEOTIDE SEQUENCE [LARGE SCALE GENOMIC DNA]</scope>
    <source>
        <strain evidence="2 3">UGP3</strain>
        <tissue evidence="2">Spores</tissue>
    </source>
</reference>
<dbReference type="GeneID" id="25258910"/>
<organism evidence="2 3">
    <name type="scientific">Mitosporidium daphniae</name>
    <dbReference type="NCBI Taxonomy" id="1485682"/>
    <lineage>
        <taxon>Eukaryota</taxon>
        <taxon>Fungi</taxon>
        <taxon>Fungi incertae sedis</taxon>
        <taxon>Microsporidia</taxon>
        <taxon>Mitosporidium</taxon>
    </lineage>
</organism>
<evidence type="ECO:0000313" key="3">
    <source>
        <dbReference type="Proteomes" id="UP000029725"/>
    </source>
</evidence>
<dbReference type="AlphaFoldDB" id="A0A098VT46"/>
<sequence length="499" mass="56407">METSGWVGVSELGLKFSGFKNNFAAFYMMDPTLFKLQSCAAKSSKQILAVKNAAMDALDITSEYLASVHQSILDAAVDRISQTDILCKIICMQAQLDSFIAHLKDKRTQNMIKNIFFFIPLVTAALFRGSVASSDSAFDPIFDEHTLTCYIPHHSSKEEYLPQDIFKYKVKDDKWYRSNKAGPLSARNDAFLQIDQIPEDVLTARDKICREFILKSLAKLRNSRQNRHHRRCARNNILHTEENYLKPSKKSQEKKKRVCKLVCNEDEYPINELKQGRGNFVSYQKPLNWKSISSELGTAESASASRCPCLKGEVIQKNSTISHKPTCPYTSRIKDESLISLVGSGDLCSQVKAQMAGKSSKVDLLSPCAQNTPKYRDYFGSKRNFPQKGLSIELPGSIRNSTTFRNSQEIGKRISNFGAKHNTAGCSSCTLKNELDPLSTPLAKKITQDFKLRNAKLQGIENDLGIFDDYDDDEYDDDSDYDDDEDDDEDSEYYDDDEE</sequence>
<comment type="caution">
    <text evidence="2">The sequence shown here is derived from an EMBL/GenBank/DDBJ whole genome shotgun (WGS) entry which is preliminary data.</text>
</comment>
<evidence type="ECO:0000256" key="1">
    <source>
        <dbReference type="SAM" id="MobiDB-lite"/>
    </source>
</evidence>
<dbReference type="RefSeq" id="XP_013238599.1">
    <property type="nucleotide sequence ID" value="XM_013383145.1"/>
</dbReference>
<dbReference type="HOGENOM" id="CLU_546389_0_0_1"/>
<dbReference type="VEuPathDB" id="MicrosporidiaDB:DI09_1p220"/>
<proteinExistence type="predicted"/>
<gene>
    <name evidence="2" type="ORF">DI09_1p220</name>
</gene>
<name>A0A098VT46_9MICR</name>
<keyword evidence="3" id="KW-1185">Reference proteome</keyword>